<proteinExistence type="predicted"/>
<evidence type="ECO:0000313" key="2">
    <source>
        <dbReference type="EMBL" id="REG94340.1"/>
    </source>
</evidence>
<feature type="transmembrane region" description="Helical" evidence="1">
    <location>
        <begin position="260"/>
        <end position="283"/>
    </location>
</feature>
<keyword evidence="1" id="KW-1133">Transmembrane helix</keyword>
<organism evidence="2 3">
    <name type="scientific">Algoriphagus antarcticus</name>
    <dbReference type="NCBI Taxonomy" id="238540"/>
    <lineage>
        <taxon>Bacteria</taxon>
        <taxon>Pseudomonadati</taxon>
        <taxon>Bacteroidota</taxon>
        <taxon>Cytophagia</taxon>
        <taxon>Cytophagales</taxon>
        <taxon>Cyclobacteriaceae</taxon>
        <taxon>Algoriphagus</taxon>
    </lineage>
</organism>
<feature type="transmembrane region" description="Helical" evidence="1">
    <location>
        <begin position="219"/>
        <end position="240"/>
    </location>
</feature>
<accession>A0A3E0E9L3</accession>
<dbReference type="AlphaFoldDB" id="A0A3E0E9L3"/>
<keyword evidence="1" id="KW-0812">Transmembrane</keyword>
<dbReference type="Proteomes" id="UP000256405">
    <property type="component" value="Unassembled WGS sequence"/>
</dbReference>
<reference evidence="2 3" key="1">
    <citation type="submission" date="2018-08" db="EMBL/GenBank/DDBJ databases">
        <title>Genomic Encyclopedia of Archaeal and Bacterial Type Strains, Phase II (KMG-II): from individual species to whole genera.</title>
        <authorList>
            <person name="Goeker M."/>
        </authorList>
    </citation>
    <scope>NUCLEOTIDE SEQUENCE [LARGE SCALE GENOMIC DNA]</scope>
    <source>
        <strain evidence="2 3">DSM 15986</strain>
    </source>
</reference>
<gene>
    <name evidence="2" type="ORF">C8N25_101167</name>
</gene>
<comment type="caution">
    <text evidence="2">The sequence shown here is derived from an EMBL/GenBank/DDBJ whole genome shotgun (WGS) entry which is preliminary data.</text>
</comment>
<feature type="transmembrane region" description="Helical" evidence="1">
    <location>
        <begin position="304"/>
        <end position="330"/>
    </location>
</feature>
<name>A0A3E0E9L3_9BACT</name>
<keyword evidence="3" id="KW-1185">Reference proteome</keyword>
<evidence type="ECO:0000313" key="3">
    <source>
        <dbReference type="Proteomes" id="UP000256405"/>
    </source>
</evidence>
<feature type="transmembrane region" description="Helical" evidence="1">
    <location>
        <begin position="174"/>
        <end position="193"/>
    </location>
</feature>
<feature type="transmembrane region" description="Helical" evidence="1">
    <location>
        <begin position="110"/>
        <end position="130"/>
    </location>
</feature>
<dbReference type="EMBL" id="QUNF01000001">
    <property type="protein sequence ID" value="REG94340.1"/>
    <property type="molecule type" value="Genomic_DNA"/>
</dbReference>
<keyword evidence="1" id="KW-0472">Membrane</keyword>
<feature type="transmembrane region" description="Helical" evidence="1">
    <location>
        <begin position="71"/>
        <end position="90"/>
    </location>
</feature>
<evidence type="ECO:0000256" key="1">
    <source>
        <dbReference type="SAM" id="Phobius"/>
    </source>
</evidence>
<sequence length="342" mass="39729">MLIPDLNRRIDFSNKGICPIHKLCRFKTVFSPTQSLKQLDNYVLMINRKNILPLLNDKLLSEETRERAEKIILTIALLSFFIHLGIIYLLKFNFIELSTNSELLENPISAVYTPFSFILIYEVYLLIYYLPKSFTTYITKQYEIITLIIIRKLFKDLSSLELSSNWFEIKGDLQFTYDIVASVLLFYLIFLFLKQGKRKIDTEEGMNPVIEGFVKKKKLIAVILVPLFFFMALYTSINWFTGNSLSPSELKPFQSINNLFFDEFFTILILVDVVLLLISFFYTNKFHKIIRNSGFVISTILIRMSFGVSGIISTILIVVAVLFGLAILTIHNNYEKNTFPTE</sequence>
<protein>
    <submittedName>
        <fullName evidence="2">Uncharacterized protein</fullName>
    </submittedName>
</protein>